<feature type="domain" description="TonB-dependent receptor-like beta-barrel" evidence="6">
    <location>
        <begin position="450"/>
        <end position="910"/>
    </location>
</feature>
<dbReference type="EMBL" id="BMHK01000044">
    <property type="protein sequence ID" value="GGC14502.1"/>
    <property type="molecule type" value="Genomic_DNA"/>
</dbReference>
<proteinExistence type="inferred from homology"/>
<name>A0A916TW91_9SPHN</name>
<sequence>MKSVAKLAVLLLTTTAAVPAWAQDKSAEASATEVDAIVVTGMRESLKTSVARKKNTMEIVDSITAEDIGKLPDPNVAETLTRIPGVQGYRYGGEGASPVGEGSGITIRGLTGQTASRLDGRAYFTAGGREFNIEGAIPGMIAGIDVYKNPSAEHIEGGIGGLINVRTRKPLDFGGLTISAAASMRYNDLSKTTSPEVFGLIADRWQAGDGEMGFMIAANYQESDNRSDSNPGNRGPQTRRAIRADSADFLAAGGDARYAGRTDIWHLANANYTDFPESERADLVAATGLGSHVFQEDIHRVRKGLSGAFQWKPSPDLEFYAQGNYNYYLYDQSYRFAIMGDSRTVQNLVTSDFTLDENLLNRNLNGGAVELVSGKRIDSGTFLGSRVNALLGGREERPYETWLAAVGTNWQATDKLHVHLDVSYIKADQSRLNHNVSFAPNSAADPAPSWDFARDLTTTPYSIGISGSSLTDPNNFVFDRYNTDANNVIDDNGWAGQLDLVYDVGSSFLTAIKAGGRFAVQTSRFFDYRDGGRSLGGVPLTDAQDLTELSPTNWLDGKAGYSGGYIVFDPDAHFGDNVRNRFPDAGIPAADSMPENLLARRYSREKSYAGYVVGEFAYDDFIKGNFGARIVKTDLFARAMVDSNGTAPGGAIVPNTDSASYTDVLPSFNITGYLTPDTLLRFGYAKGITRPSLGDLNPAITFDPARGGASAGNPDLKPLKADSFDVSLEHYFSPLSYVSAGIFYKKINGFPFGRQACATIPLAPVPTETECDDPAQYTLTIRDNAEKGNARGIELAGQTFFDFLPGAFKNFGVAGSFTYLKTKNPVPMSGETVDTPMPFQSKINWSASGMYEDDFMSARVVYTYRSDFVLFGIDSWPIWGRYVKGYGILDAAVNFNLPHNFTLSFTASNITNQGPNRYVGEPGAFATDFQNQHYVNGRVFGAGIRYKFGG</sequence>
<dbReference type="PANTHER" id="PTHR40980:SF3">
    <property type="entry name" value="TONB-DEPENDENT RECEPTOR-LIKE BETA-BARREL DOMAIN-CONTAINING PROTEIN"/>
    <property type="match status" value="1"/>
</dbReference>
<dbReference type="Pfam" id="PF00593">
    <property type="entry name" value="TonB_dep_Rec_b-barrel"/>
    <property type="match status" value="1"/>
</dbReference>
<comment type="similarity">
    <text evidence="4">Belongs to the TonB-dependent receptor family.</text>
</comment>
<keyword evidence="4" id="KW-0798">TonB box</keyword>
<keyword evidence="3" id="KW-0998">Cell outer membrane</keyword>
<dbReference type="SUPFAM" id="SSF56935">
    <property type="entry name" value="Porins"/>
    <property type="match status" value="1"/>
</dbReference>
<keyword evidence="2 4" id="KW-0472">Membrane</keyword>
<comment type="caution">
    <text evidence="8">The sequence shown here is derived from an EMBL/GenBank/DDBJ whole genome shotgun (WGS) entry which is preliminary data.</text>
</comment>
<dbReference type="InterPro" id="IPR000531">
    <property type="entry name" value="Beta-barrel_TonB"/>
</dbReference>
<protein>
    <submittedName>
        <fullName evidence="8">TonB-dependent receptor</fullName>
    </submittedName>
</protein>
<gene>
    <name evidence="8" type="primary">fhuA</name>
    <name evidence="8" type="ORF">GCM10011494_36670</name>
</gene>
<dbReference type="InterPro" id="IPR036942">
    <property type="entry name" value="Beta-barrel_TonB_sf"/>
</dbReference>
<feature type="domain" description="TonB-dependent receptor plug" evidence="7">
    <location>
        <begin position="53"/>
        <end position="161"/>
    </location>
</feature>
<dbReference type="Gene3D" id="2.170.130.10">
    <property type="entry name" value="TonB-dependent receptor, plug domain"/>
    <property type="match status" value="1"/>
</dbReference>
<dbReference type="InterPro" id="IPR037066">
    <property type="entry name" value="Plug_dom_sf"/>
</dbReference>
<dbReference type="RefSeq" id="WP_188773011.1">
    <property type="nucleotide sequence ID" value="NZ_BMHK01000044.1"/>
</dbReference>
<dbReference type="NCBIfam" id="TIGR01782">
    <property type="entry name" value="TonB-Xanth-Caul"/>
    <property type="match status" value="1"/>
</dbReference>
<keyword evidence="5" id="KW-0732">Signal</keyword>
<keyword evidence="9" id="KW-1185">Reference proteome</keyword>
<reference evidence="8" key="1">
    <citation type="journal article" date="2014" name="Int. J. Syst. Evol. Microbiol.">
        <title>Complete genome sequence of Corynebacterium casei LMG S-19264T (=DSM 44701T), isolated from a smear-ripened cheese.</title>
        <authorList>
            <consortium name="US DOE Joint Genome Institute (JGI-PGF)"/>
            <person name="Walter F."/>
            <person name="Albersmeier A."/>
            <person name="Kalinowski J."/>
            <person name="Ruckert C."/>
        </authorList>
    </citation>
    <scope>NUCLEOTIDE SEQUENCE</scope>
    <source>
        <strain evidence="8">CGMCC 1.15095</strain>
    </source>
</reference>
<evidence type="ECO:0000256" key="5">
    <source>
        <dbReference type="SAM" id="SignalP"/>
    </source>
</evidence>
<evidence type="ECO:0000313" key="8">
    <source>
        <dbReference type="EMBL" id="GGC14502.1"/>
    </source>
</evidence>
<accession>A0A916TW91</accession>
<reference evidence="8" key="2">
    <citation type="submission" date="2020-09" db="EMBL/GenBank/DDBJ databases">
        <authorList>
            <person name="Sun Q."/>
            <person name="Zhou Y."/>
        </authorList>
    </citation>
    <scope>NUCLEOTIDE SEQUENCE</scope>
    <source>
        <strain evidence="8">CGMCC 1.15095</strain>
    </source>
</reference>
<keyword evidence="8" id="KW-0675">Receptor</keyword>
<dbReference type="InterPro" id="IPR010104">
    <property type="entry name" value="TonB_rcpt_bac"/>
</dbReference>
<dbReference type="Gene3D" id="2.40.170.20">
    <property type="entry name" value="TonB-dependent receptor, beta-barrel domain"/>
    <property type="match status" value="1"/>
</dbReference>
<comment type="subcellular location">
    <subcellularLocation>
        <location evidence="1 4">Cell outer membrane</location>
    </subcellularLocation>
</comment>
<evidence type="ECO:0000259" key="6">
    <source>
        <dbReference type="Pfam" id="PF00593"/>
    </source>
</evidence>
<evidence type="ECO:0000313" key="9">
    <source>
        <dbReference type="Proteomes" id="UP000608154"/>
    </source>
</evidence>
<organism evidence="8 9">
    <name type="scientific">Novosphingobium endophyticum</name>
    <dbReference type="NCBI Taxonomy" id="1955250"/>
    <lineage>
        <taxon>Bacteria</taxon>
        <taxon>Pseudomonadati</taxon>
        <taxon>Pseudomonadota</taxon>
        <taxon>Alphaproteobacteria</taxon>
        <taxon>Sphingomonadales</taxon>
        <taxon>Sphingomonadaceae</taxon>
        <taxon>Novosphingobium</taxon>
    </lineage>
</organism>
<dbReference type="PANTHER" id="PTHR40980">
    <property type="entry name" value="PLUG DOMAIN-CONTAINING PROTEIN"/>
    <property type="match status" value="1"/>
</dbReference>
<dbReference type="Proteomes" id="UP000608154">
    <property type="component" value="Unassembled WGS sequence"/>
</dbReference>
<evidence type="ECO:0000256" key="1">
    <source>
        <dbReference type="ARBA" id="ARBA00004442"/>
    </source>
</evidence>
<feature type="chain" id="PRO_5038031014" evidence="5">
    <location>
        <begin position="23"/>
        <end position="950"/>
    </location>
</feature>
<evidence type="ECO:0000256" key="2">
    <source>
        <dbReference type="ARBA" id="ARBA00023136"/>
    </source>
</evidence>
<dbReference type="Pfam" id="PF07715">
    <property type="entry name" value="Plug"/>
    <property type="match status" value="1"/>
</dbReference>
<evidence type="ECO:0000256" key="3">
    <source>
        <dbReference type="ARBA" id="ARBA00023237"/>
    </source>
</evidence>
<dbReference type="AlphaFoldDB" id="A0A916TW91"/>
<evidence type="ECO:0000259" key="7">
    <source>
        <dbReference type="Pfam" id="PF07715"/>
    </source>
</evidence>
<dbReference type="InterPro" id="IPR012910">
    <property type="entry name" value="Plug_dom"/>
</dbReference>
<feature type="signal peptide" evidence="5">
    <location>
        <begin position="1"/>
        <end position="22"/>
    </location>
</feature>
<evidence type="ECO:0000256" key="4">
    <source>
        <dbReference type="RuleBase" id="RU003357"/>
    </source>
</evidence>
<dbReference type="GO" id="GO:0009279">
    <property type="term" value="C:cell outer membrane"/>
    <property type="evidence" value="ECO:0007669"/>
    <property type="project" value="UniProtKB-SubCell"/>
</dbReference>